<dbReference type="GO" id="GO:0004672">
    <property type="term" value="F:protein kinase activity"/>
    <property type="evidence" value="ECO:0007669"/>
    <property type="project" value="InterPro"/>
</dbReference>
<sequence length="317" mass="35582">MAGRPTYEIGTTRSSENNTDVQLNVSVGDKHFLIDLFAANFAGNPKLLKEYLLHVERSDPTYIPPSPEDSNDFEFADPLEEFYDWATNTFATLFRDIPPLDRERSYTLQDCLFPEQFVYTLQVTGDELVVPVPRTIGPDSRLVGVLLPVHKPLDKSTLPVYRPHNIHVRLNDDAVALPPSPRKVYINGENICFFKGILAGDVGMTFTELATYAKIRTAKFREYVRISRLLGVVENEDTSRVVGLLLSYIDCKNSTLSCAAQAGECASHDKWLEHTRHSLTELHAHGIVWGDAKPGNVFTDGNDDAYLIDFGRGYTKN</sequence>
<dbReference type="PROSITE" id="PS50011">
    <property type="entry name" value="PROTEIN_KINASE_DOM"/>
    <property type="match status" value="1"/>
</dbReference>
<organism evidence="2 3">
    <name type="scientific">Clohesyomyces aquaticus</name>
    <dbReference type="NCBI Taxonomy" id="1231657"/>
    <lineage>
        <taxon>Eukaryota</taxon>
        <taxon>Fungi</taxon>
        <taxon>Dikarya</taxon>
        <taxon>Ascomycota</taxon>
        <taxon>Pezizomycotina</taxon>
        <taxon>Dothideomycetes</taxon>
        <taxon>Pleosporomycetidae</taxon>
        <taxon>Pleosporales</taxon>
        <taxon>Lindgomycetaceae</taxon>
        <taxon>Clohesyomyces</taxon>
    </lineage>
</organism>
<accession>A0A1Y1Z7F8</accession>
<protein>
    <recommendedName>
        <fullName evidence="1">Protein kinase domain-containing protein</fullName>
    </recommendedName>
</protein>
<dbReference type="InterPro" id="IPR000719">
    <property type="entry name" value="Prot_kinase_dom"/>
</dbReference>
<dbReference type="SUPFAM" id="SSF56112">
    <property type="entry name" value="Protein kinase-like (PK-like)"/>
    <property type="match status" value="1"/>
</dbReference>
<dbReference type="InterPro" id="IPR011009">
    <property type="entry name" value="Kinase-like_dom_sf"/>
</dbReference>
<dbReference type="Proteomes" id="UP000193144">
    <property type="component" value="Unassembled WGS sequence"/>
</dbReference>
<dbReference type="AlphaFoldDB" id="A0A1Y1Z7F8"/>
<dbReference type="STRING" id="1231657.A0A1Y1Z7F8"/>
<dbReference type="Gene3D" id="1.10.510.10">
    <property type="entry name" value="Transferase(Phosphotransferase) domain 1"/>
    <property type="match status" value="1"/>
</dbReference>
<evidence type="ECO:0000313" key="3">
    <source>
        <dbReference type="Proteomes" id="UP000193144"/>
    </source>
</evidence>
<dbReference type="EMBL" id="MCFA01000118">
    <property type="protein sequence ID" value="ORY06228.1"/>
    <property type="molecule type" value="Genomic_DNA"/>
</dbReference>
<gene>
    <name evidence="2" type="ORF">BCR34DRAFT_590662</name>
</gene>
<dbReference type="OrthoDB" id="4062651at2759"/>
<evidence type="ECO:0000259" key="1">
    <source>
        <dbReference type="PROSITE" id="PS50011"/>
    </source>
</evidence>
<name>A0A1Y1Z7F8_9PLEO</name>
<reference evidence="2 3" key="1">
    <citation type="submission" date="2016-07" db="EMBL/GenBank/DDBJ databases">
        <title>Pervasive Adenine N6-methylation of Active Genes in Fungi.</title>
        <authorList>
            <consortium name="DOE Joint Genome Institute"/>
            <person name="Mondo S.J."/>
            <person name="Dannebaum R.O."/>
            <person name="Kuo R.C."/>
            <person name="Labutti K."/>
            <person name="Haridas S."/>
            <person name="Kuo A."/>
            <person name="Salamov A."/>
            <person name="Ahrendt S.R."/>
            <person name="Lipzen A."/>
            <person name="Sullivan W."/>
            <person name="Andreopoulos W.B."/>
            <person name="Clum A."/>
            <person name="Lindquist E."/>
            <person name="Daum C."/>
            <person name="Ramamoorthy G.K."/>
            <person name="Gryganskyi A."/>
            <person name="Culley D."/>
            <person name="Magnuson J.K."/>
            <person name="James T.Y."/>
            <person name="O'Malley M.A."/>
            <person name="Stajich J.E."/>
            <person name="Spatafora J.W."/>
            <person name="Visel A."/>
            <person name="Grigoriev I.V."/>
        </authorList>
    </citation>
    <scope>NUCLEOTIDE SEQUENCE [LARGE SCALE GENOMIC DNA]</scope>
    <source>
        <strain evidence="2 3">CBS 115471</strain>
    </source>
</reference>
<comment type="caution">
    <text evidence="2">The sequence shown here is derived from an EMBL/GenBank/DDBJ whole genome shotgun (WGS) entry which is preliminary data.</text>
</comment>
<keyword evidence="3" id="KW-1185">Reference proteome</keyword>
<dbReference type="GO" id="GO:0005524">
    <property type="term" value="F:ATP binding"/>
    <property type="evidence" value="ECO:0007669"/>
    <property type="project" value="InterPro"/>
</dbReference>
<evidence type="ECO:0000313" key="2">
    <source>
        <dbReference type="EMBL" id="ORY06228.1"/>
    </source>
</evidence>
<proteinExistence type="predicted"/>
<feature type="domain" description="Protein kinase" evidence="1">
    <location>
        <begin position="146"/>
        <end position="317"/>
    </location>
</feature>